<accession>A0AAD1UCT8</accession>
<dbReference type="AlphaFoldDB" id="A0AAD1UCT8"/>
<dbReference type="Proteomes" id="UP001295684">
    <property type="component" value="Unassembled WGS sequence"/>
</dbReference>
<evidence type="ECO:0000313" key="1">
    <source>
        <dbReference type="EMBL" id="CAI2366449.1"/>
    </source>
</evidence>
<proteinExistence type="predicted"/>
<protein>
    <submittedName>
        <fullName evidence="1">Uncharacterized protein</fullName>
    </submittedName>
</protein>
<gene>
    <name evidence="1" type="ORF">ECRASSUSDP1_LOCUS7722</name>
</gene>
<name>A0AAD1UCT8_EUPCR</name>
<evidence type="ECO:0000313" key="2">
    <source>
        <dbReference type="Proteomes" id="UP001295684"/>
    </source>
</evidence>
<reference evidence="1" key="1">
    <citation type="submission" date="2023-07" db="EMBL/GenBank/DDBJ databases">
        <authorList>
            <consortium name="AG Swart"/>
            <person name="Singh M."/>
            <person name="Singh A."/>
            <person name="Seah K."/>
            <person name="Emmerich C."/>
        </authorList>
    </citation>
    <scope>NUCLEOTIDE SEQUENCE</scope>
    <source>
        <strain evidence="1">DP1</strain>
    </source>
</reference>
<organism evidence="1 2">
    <name type="scientific">Euplotes crassus</name>
    <dbReference type="NCBI Taxonomy" id="5936"/>
    <lineage>
        <taxon>Eukaryota</taxon>
        <taxon>Sar</taxon>
        <taxon>Alveolata</taxon>
        <taxon>Ciliophora</taxon>
        <taxon>Intramacronucleata</taxon>
        <taxon>Spirotrichea</taxon>
        <taxon>Hypotrichia</taxon>
        <taxon>Euplotida</taxon>
        <taxon>Euplotidae</taxon>
        <taxon>Moneuplotes</taxon>
    </lineage>
</organism>
<keyword evidence="2" id="KW-1185">Reference proteome</keyword>
<comment type="caution">
    <text evidence="1">The sequence shown here is derived from an EMBL/GenBank/DDBJ whole genome shotgun (WGS) entry which is preliminary data.</text>
</comment>
<sequence>MMVPQYSLDSFCLCDYQNDSLCFQDIYCTQVSNKKPSQLGCSTNGTGEVCKVGEFQTRSSTESIRGNIQEFFSKEAFEKFLSNQITSGCHMQFSPMLDLSKKQMKKTERDFTNSNARKDVIYKAILRFFRRNCQIEIKRLKCSMCSHQPDCLCCHTEEKSTMFLSSELGIPVTAELLEVFEVIISFGSTTLSRESPVYEFTRLFKTCMEKFNRKKLHKILSNKYFAIILLRFWERSELFEKMVRCLNMKREQEINVEAHRYYLHKLMRSCTDTLEGQIS</sequence>
<dbReference type="EMBL" id="CAMPGE010007534">
    <property type="protein sequence ID" value="CAI2366449.1"/>
    <property type="molecule type" value="Genomic_DNA"/>
</dbReference>